<comment type="caution">
    <text evidence="7">The sequence shown here is derived from an EMBL/GenBank/DDBJ whole genome shotgun (WGS) entry which is preliminary data.</text>
</comment>
<dbReference type="Pfam" id="PF00370">
    <property type="entry name" value="FGGY_N"/>
    <property type="match status" value="1"/>
</dbReference>
<dbReference type="InterPro" id="IPR043129">
    <property type="entry name" value="ATPase_NBD"/>
</dbReference>
<dbReference type="GO" id="GO:0016301">
    <property type="term" value="F:kinase activity"/>
    <property type="evidence" value="ECO:0007669"/>
    <property type="project" value="UniProtKB-KW"/>
</dbReference>
<dbReference type="InterPro" id="IPR018484">
    <property type="entry name" value="FGGY_N"/>
</dbReference>
<dbReference type="PANTHER" id="PTHR43095:SF5">
    <property type="entry name" value="XYLULOSE KINASE"/>
    <property type="match status" value="1"/>
</dbReference>
<evidence type="ECO:0000256" key="2">
    <source>
        <dbReference type="ARBA" id="ARBA00022679"/>
    </source>
</evidence>
<dbReference type="InterPro" id="IPR018485">
    <property type="entry name" value="FGGY_C"/>
</dbReference>
<evidence type="ECO:0000259" key="6">
    <source>
        <dbReference type="Pfam" id="PF02782"/>
    </source>
</evidence>
<feature type="domain" description="Carbohydrate kinase FGGY C-terminal" evidence="6">
    <location>
        <begin position="256"/>
        <end position="442"/>
    </location>
</feature>
<dbReference type="PANTHER" id="PTHR43095">
    <property type="entry name" value="SUGAR KINASE"/>
    <property type="match status" value="1"/>
</dbReference>
<keyword evidence="3 4" id="KW-0418">Kinase</keyword>
<reference evidence="8" key="1">
    <citation type="journal article" date="2019" name="Int. J. Syst. Evol. Microbiol.">
        <title>The Global Catalogue of Microorganisms (GCM) 10K type strain sequencing project: providing services to taxonomists for standard genome sequencing and annotation.</title>
        <authorList>
            <consortium name="The Broad Institute Genomics Platform"/>
            <consortium name="The Broad Institute Genome Sequencing Center for Infectious Disease"/>
            <person name="Wu L."/>
            <person name="Ma J."/>
        </authorList>
    </citation>
    <scope>NUCLEOTIDE SEQUENCE [LARGE SCALE GENOMIC DNA]</scope>
    <source>
        <strain evidence="8">CGMCC 1.15353</strain>
    </source>
</reference>
<proteinExistence type="inferred from homology"/>
<feature type="domain" description="Carbohydrate kinase FGGY N-terminal" evidence="5">
    <location>
        <begin position="3"/>
        <end position="246"/>
    </location>
</feature>
<dbReference type="RefSeq" id="WP_188653461.1">
    <property type="nucleotide sequence ID" value="NZ_BMIN01000008.1"/>
</dbReference>
<evidence type="ECO:0000313" key="7">
    <source>
        <dbReference type="EMBL" id="GGD12995.1"/>
    </source>
</evidence>
<accession>A0ABQ1Q5K0</accession>
<comment type="similarity">
    <text evidence="1 4">Belongs to the FGGY kinase family.</text>
</comment>
<dbReference type="InterPro" id="IPR000577">
    <property type="entry name" value="Carb_kinase_FGGY"/>
</dbReference>
<evidence type="ECO:0000256" key="4">
    <source>
        <dbReference type="RuleBase" id="RU003733"/>
    </source>
</evidence>
<dbReference type="Proteomes" id="UP000642571">
    <property type="component" value="Unassembled WGS sequence"/>
</dbReference>
<dbReference type="InterPro" id="IPR050406">
    <property type="entry name" value="FGGY_Carb_Kinase"/>
</dbReference>
<dbReference type="Pfam" id="PF02782">
    <property type="entry name" value="FGGY_C"/>
    <property type="match status" value="1"/>
</dbReference>
<dbReference type="SUPFAM" id="SSF53067">
    <property type="entry name" value="Actin-like ATPase domain"/>
    <property type="match status" value="2"/>
</dbReference>
<dbReference type="InterPro" id="IPR018483">
    <property type="entry name" value="Carb_kinase_FGGY_CS"/>
</dbReference>
<dbReference type="PROSITE" id="PS00445">
    <property type="entry name" value="FGGY_KINASES_2"/>
    <property type="match status" value="1"/>
</dbReference>
<dbReference type="CDD" id="cd07805">
    <property type="entry name" value="ASKHA_NBD_FGGY_CvXK-like"/>
    <property type="match status" value="1"/>
</dbReference>
<gene>
    <name evidence="7" type="ORF">GCM10011389_20730</name>
</gene>
<evidence type="ECO:0000259" key="5">
    <source>
        <dbReference type="Pfam" id="PF00370"/>
    </source>
</evidence>
<keyword evidence="8" id="KW-1185">Reference proteome</keyword>
<evidence type="ECO:0000256" key="3">
    <source>
        <dbReference type="ARBA" id="ARBA00022777"/>
    </source>
</evidence>
<dbReference type="Gene3D" id="3.30.420.40">
    <property type="match status" value="2"/>
</dbReference>
<dbReference type="EMBL" id="BMIN01000008">
    <property type="protein sequence ID" value="GGD12995.1"/>
    <property type="molecule type" value="Genomic_DNA"/>
</dbReference>
<evidence type="ECO:0000256" key="1">
    <source>
        <dbReference type="ARBA" id="ARBA00009156"/>
    </source>
</evidence>
<protein>
    <submittedName>
        <fullName evidence="7">Gluconate kinase</fullName>
    </submittedName>
</protein>
<dbReference type="PIRSF" id="PIRSF000538">
    <property type="entry name" value="GlpK"/>
    <property type="match status" value="1"/>
</dbReference>
<keyword evidence="2 4" id="KW-0808">Transferase</keyword>
<name>A0ABQ1Q5K0_9BACI</name>
<evidence type="ECO:0000313" key="8">
    <source>
        <dbReference type="Proteomes" id="UP000642571"/>
    </source>
</evidence>
<sequence>MEYVASFDIGTTGIKGCLVSRDGEMSHMAYEPIHTYEGESGEVEQSPDDWWKGVKGIFQQWKEQNASLTKGIRAIAFSGQMEDVIPITAEGSPVRRAILYSDGRAVKQAEAIREQFGTWSDRIVNAVTGTTPLAKIAWMMEKEEDLYNLTSTFLFSSKDYIIYKLTGKFVADPTTSATTGMMNIHTRDWEEEWVRFNGISLSKMPSLLAPEEGVGMVLDGVAVSLGLEGDVEVFCGVGDAGATTIGAGNVREGSMYAYLGTTGWVATTSTDLALEAPFTLAHLPMERLINIAPVLNAGNVHRWAVETYMGDVSDEGFKVFDAMVDGAEAGSKGVLFLPYLHGERSPVQDPDAKGSYIGITGSVERQHMARAVMEGISFSIRQLFEDVSRALPSKVEWMTLIGGGSKSKAWCQMIADVLQIRVHVPSLGEYLPSFGAASTAFVGLGWCEDYEAFVDHYLDHYVEVFHPNKSVQGVYDQQYGQFKKIYEQVRMIDS</sequence>
<organism evidence="7 8">
    <name type="scientific">Pontibacillus salipaludis</name>
    <dbReference type="NCBI Taxonomy" id="1697394"/>
    <lineage>
        <taxon>Bacteria</taxon>
        <taxon>Bacillati</taxon>
        <taxon>Bacillota</taxon>
        <taxon>Bacilli</taxon>
        <taxon>Bacillales</taxon>
        <taxon>Bacillaceae</taxon>
        <taxon>Pontibacillus</taxon>
    </lineage>
</organism>